<sequence length="44" mass="4616">MISKKEKNVASILNADAIDEVGDVTTIDNNKMSAVAIGAIVNLE</sequence>
<protein>
    <submittedName>
        <fullName evidence="1">7798_t:CDS:1</fullName>
    </submittedName>
</protein>
<dbReference type="EMBL" id="CAJVPY010001234">
    <property type="protein sequence ID" value="CAG8513199.1"/>
    <property type="molecule type" value="Genomic_DNA"/>
</dbReference>
<dbReference type="AlphaFoldDB" id="A0A9N9A0Q7"/>
<reference evidence="1" key="1">
    <citation type="submission" date="2021-06" db="EMBL/GenBank/DDBJ databases">
        <authorList>
            <person name="Kallberg Y."/>
            <person name="Tangrot J."/>
            <person name="Rosling A."/>
        </authorList>
    </citation>
    <scope>NUCLEOTIDE SEQUENCE</scope>
    <source>
        <strain evidence="1">MA453B</strain>
    </source>
</reference>
<organism evidence="1 2">
    <name type="scientific">Dentiscutata erythropus</name>
    <dbReference type="NCBI Taxonomy" id="1348616"/>
    <lineage>
        <taxon>Eukaryota</taxon>
        <taxon>Fungi</taxon>
        <taxon>Fungi incertae sedis</taxon>
        <taxon>Mucoromycota</taxon>
        <taxon>Glomeromycotina</taxon>
        <taxon>Glomeromycetes</taxon>
        <taxon>Diversisporales</taxon>
        <taxon>Gigasporaceae</taxon>
        <taxon>Dentiscutata</taxon>
    </lineage>
</organism>
<dbReference type="Proteomes" id="UP000789405">
    <property type="component" value="Unassembled WGS sequence"/>
</dbReference>
<keyword evidence="2" id="KW-1185">Reference proteome</keyword>
<gene>
    <name evidence="1" type="ORF">DERYTH_LOCUS3491</name>
</gene>
<proteinExistence type="predicted"/>
<comment type="caution">
    <text evidence="1">The sequence shown here is derived from an EMBL/GenBank/DDBJ whole genome shotgun (WGS) entry which is preliminary data.</text>
</comment>
<accession>A0A9N9A0Q7</accession>
<evidence type="ECO:0000313" key="1">
    <source>
        <dbReference type="EMBL" id="CAG8513199.1"/>
    </source>
</evidence>
<evidence type="ECO:0000313" key="2">
    <source>
        <dbReference type="Proteomes" id="UP000789405"/>
    </source>
</evidence>
<name>A0A9N9A0Q7_9GLOM</name>